<proteinExistence type="predicted"/>
<evidence type="ECO:0000313" key="2">
    <source>
        <dbReference type="EMBL" id="KAG2464959.1"/>
    </source>
</evidence>
<keyword evidence="3" id="KW-1185">Reference proteome</keyword>
<feature type="region of interest" description="Disordered" evidence="1">
    <location>
        <begin position="137"/>
        <end position="184"/>
    </location>
</feature>
<name>A0A8X7XC92_POLSE</name>
<reference evidence="2 3" key="1">
    <citation type="journal article" date="2021" name="Cell">
        <title>Tracing the genetic footprints of vertebrate landing in non-teleost ray-finned fishes.</title>
        <authorList>
            <person name="Bi X."/>
            <person name="Wang K."/>
            <person name="Yang L."/>
            <person name="Pan H."/>
            <person name="Jiang H."/>
            <person name="Wei Q."/>
            <person name="Fang M."/>
            <person name="Yu H."/>
            <person name="Zhu C."/>
            <person name="Cai Y."/>
            <person name="He Y."/>
            <person name="Gan X."/>
            <person name="Zeng H."/>
            <person name="Yu D."/>
            <person name="Zhu Y."/>
            <person name="Jiang H."/>
            <person name="Qiu Q."/>
            <person name="Yang H."/>
            <person name="Zhang Y.E."/>
            <person name="Wang W."/>
            <person name="Zhu M."/>
            <person name="He S."/>
            <person name="Zhang G."/>
        </authorList>
    </citation>
    <scope>NUCLEOTIDE SEQUENCE [LARGE SCALE GENOMIC DNA]</scope>
    <source>
        <strain evidence="2">Bchr_013</strain>
    </source>
</reference>
<dbReference type="InterPro" id="IPR027867">
    <property type="entry name" value="SPATA48"/>
</dbReference>
<accession>A0A8X7XC92</accession>
<evidence type="ECO:0000313" key="3">
    <source>
        <dbReference type="Proteomes" id="UP000886611"/>
    </source>
</evidence>
<comment type="caution">
    <text evidence="2">The sequence shown here is derived from an EMBL/GenBank/DDBJ whole genome shotgun (WGS) entry which is preliminary data.</text>
</comment>
<sequence length="197" mass="21109">MRAQDGGSALLYQRGILPLRKGPEDRHDFASFEERDGAAFNRFNPFASAPSSRCTLAPLRDDVPLTDPCCGWLSAATLAERRLQAESGQEEGEGISAQATVGAVPLLSSDVALHKFAATDDENREWNSRAVSEASVRARLGDHPQGISPGSPDITSGTEPKEVDHTSSSPSDVTSGYDPMVEDHVLDPYDLTSCLPL</sequence>
<organism evidence="2 3">
    <name type="scientific">Polypterus senegalus</name>
    <name type="common">Senegal bichir</name>
    <dbReference type="NCBI Taxonomy" id="55291"/>
    <lineage>
        <taxon>Eukaryota</taxon>
        <taxon>Metazoa</taxon>
        <taxon>Chordata</taxon>
        <taxon>Craniata</taxon>
        <taxon>Vertebrata</taxon>
        <taxon>Euteleostomi</taxon>
        <taxon>Actinopterygii</taxon>
        <taxon>Polypteriformes</taxon>
        <taxon>Polypteridae</taxon>
        <taxon>Polypterus</taxon>
    </lineage>
</organism>
<protein>
    <submittedName>
        <fullName evidence="2">SPT48 protein</fullName>
    </submittedName>
</protein>
<dbReference type="PANTHER" id="PTHR34759:SF1">
    <property type="entry name" value="SPERMATOGENESIS-ASSOCIATED PROTEIN 48"/>
    <property type="match status" value="1"/>
</dbReference>
<gene>
    <name evidence="2" type="primary">Spata48</name>
    <name evidence="2" type="ORF">GTO96_0009695</name>
</gene>
<dbReference type="EMBL" id="JAATIS010002524">
    <property type="protein sequence ID" value="KAG2464959.1"/>
    <property type="molecule type" value="Genomic_DNA"/>
</dbReference>
<dbReference type="Proteomes" id="UP000886611">
    <property type="component" value="Unassembled WGS sequence"/>
</dbReference>
<dbReference type="PANTHER" id="PTHR34759">
    <property type="entry name" value="SPERMATOGENESIS-ASSOCIATED PROTEIN 48"/>
    <property type="match status" value="1"/>
</dbReference>
<evidence type="ECO:0000256" key="1">
    <source>
        <dbReference type="SAM" id="MobiDB-lite"/>
    </source>
</evidence>
<feature type="non-terminal residue" evidence="2">
    <location>
        <position position="197"/>
    </location>
</feature>
<dbReference type="AlphaFoldDB" id="A0A8X7XC92"/>
<feature type="non-terminal residue" evidence="2">
    <location>
        <position position="1"/>
    </location>
</feature>